<evidence type="ECO:0000313" key="3">
    <source>
        <dbReference type="EMBL" id="MYE38411.1"/>
    </source>
</evidence>
<evidence type="ECO:0000313" key="4">
    <source>
        <dbReference type="Proteomes" id="UP000449092"/>
    </source>
</evidence>
<accession>A0A845DEI6</accession>
<organism evidence="3 4">
    <name type="scientific">Candidatus Spechtbacteria bacterium SB0662_bin_43</name>
    <dbReference type="NCBI Taxonomy" id="2604897"/>
    <lineage>
        <taxon>Bacteria</taxon>
        <taxon>Candidatus Spechtiibacteriota</taxon>
    </lineage>
</organism>
<comment type="caution">
    <text evidence="3">The sequence shown here is derived from an EMBL/GenBank/DDBJ whole genome shotgun (WGS) entry which is preliminary data.</text>
</comment>
<dbReference type="EMBL" id="VXOY01000023">
    <property type="protein sequence ID" value="MYE38411.1"/>
    <property type="molecule type" value="Genomic_DNA"/>
</dbReference>
<dbReference type="InterPro" id="IPR011761">
    <property type="entry name" value="ATP-grasp"/>
</dbReference>
<keyword evidence="1" id="KW-0547">Nucleotide-binding</keyword>
<dbReference type="AlphaFoldDB" id="A0A845DEI6"/>
<keyword evidence="1" id="KW-0067">ATP-binding</keyword>
<dbReference type="GO" id="GO:0016879">
    <property type="term" value="F:ligase activity, forming carbon-nitrogen bonds"/>
    <property type="evidence" value="ECO:0007669"/>
    <property type="project" value="TreeGrafter"/>
</dbReference>
<protein>
    <submittedName>
        <fullName evidence="3">ATP-grasp domain-containing protein</fullName>
    </submittedName>
</protein>
<dbReference type="InterPro" id="IPR013815">
    <property type="entry name" value="ATP_grasp_subdomain_1"/>
</dbReference>
<dbReference type="InterPro" id="IPR013651">
    <property type="entry name" value="ATP-grasp_RimK-type"/>
</dbReference>
<dbReference type="GO" id="GO:0005737">
    <property type="term" value="C:cytoplasm"/>
    <property type="evidence" value="ECO:0007669"/>
    <property type="project" value="TreeGrafter"/>
</dbReference>
<dbReference type="PANTHER" id="PTHR21621">
    <property type="entry name" value="RIBOSOMAL PROTEIN S6 MODIFICATION PROTEIN"/>
    <property type="match status" value="1"/>
</dbReference>
<proteinExistence type="predicted"/>
<feature type="domain" description="ATP-grasp" evidence="2">
    <location>
        <begin position="126"/>
        <end position="300"/>
    </location>
</feature>
<name>A0A845DEI6_9BACT</name>
<dbReference type="Pfam" id="PF08443">
    <property type="entry name" value="RimK"/>
    <property type="match status" value="1"/>
</dbReference>
<dbReference type="SUPFAM" id="SSF56059">
    <property type="entry name" value="Glutathione synthetase ATP-binding domain-like"/>
    <property type="match status" value="1"/>
</dbReference>
<reference evidence="3 4" key="1">
    <citation type="submission" date="2019-09" db="EMBL/GenBank/DDBJ databases">
        <title>Characterisation of the sponge microbiome using genome-centric metagenomics.</title>
        <authorList>
            <person name="Engelberts J.P."/>
            <person name="Robbins S.J."/>
            <person name="De Goeij J.M."/>
            <person name="Aranda M."/>
            <person name="Bell S.C."/>
            <person name="Webster N.S."/>
        </authorList>
    </citation>
    <scope>NUCLEOTIDE SEQUENCE [LARGE SCALE GENOMIC DNA]</scope>
    <source>
        <strain evidence="3">SB0662_bin_43</strain>
    </source>
</reference>
<dbReference type="GO" id="GO:0046872">
    <property type="term" value="F:metal ion binding"/>
    <property type="evidence" value="ECO:0007669"/>
    <property type="project" value="InterPro"/>
</dbReference>
<dbReference type="PANTHER" id="PTHR21621:SF0">
    <property type="entry name" value="BETA-CITRYLGLUTAMATE SYNTHASE B-RELATED"/>
    <property type="match status" value="1"/>
</dbReference>
<dbReference type="Proteomes" id="UP000449092">
    <property type="component" value="Unassembled WGS sequence"/>
</dbReference>
<evidence type="ECO:0000256" key="1">
    <source>
        <dbReference type="PROSITE-ProRule" id="PRU00409"/>
    </source>
</evidence>
<dbReference type="Gene3D" id="3.30.1490.20">
    <property type="entry name" value="ATP-grasp fold, A domain"/>
    <property type="match status" value="1"/>
</dbReference>
<gene>
    <name evidence="3" type="ORF">F4X82_02760</name>
</gene>
<dbReference type="GO" id="GO:0005524">
    <property type="term" value="F:ATP binding"/>
    <property type="evidence" value="ECO:0007669"/>
    <property type="project" value="UniProtKB-UniRule"/>
</dbReference>
<dbReference type="Gene3D" id="3.30.470.20">
    <property type="entry name" value="ATP-grasp fold, B domain"/>
    <property type="match status" value="1"/>
</dbReference>
<dbReference type="Gene3D" id="3.40.50.20">
    <property type="match status" value="1"/>
</dbReference>
<sequence>MNILILGLGFKKQDTTYEMERLEAGLQARGHTVFCSLWSDVLFSFGKETTITTQGKDIAFFDYVICRYPLSTTTERPSREIIVSSFLVRMYKHFVMLVDYAQHHNTKVLNQDVCGTLSSYDKMTQHYILQKHSIPTLPSFLYTGYNQTHYPLKKPFVAKTIEGSRGVEVFLVHTDKELKEIVEQYGAGNVLVQQFVPNRKDYRLITIGDTVIGGVLCVNENDFRTNAFMGGDREKIEPSRAMKQLALTAKNALNAECTGIDIIQSNNQYYVLEVNIFPMFMGFENATGIDFVDALAQHIET</sequence>
<evidence type="ECO:0000259" key="2">
    <source>
        <dbReference type="PROSITE" id="PS50975"/>
    </source>
</evidence>
<dbReference type="PROSITE" id="PS50975">
    <property type="entry name" value="ATP_GRASP"/>
    <property type="match status" value="1"/>
</dbReference>